<dbReference type="CDD" id="cd09917">
    <property type="entry name" value="F-box_SF"/>
    <property type="match status" value="1"/>
</dbReference>
<evidence type="ECO:0000259" key="1">
    <source>
        <dbReference type="PROSITE" id="PS50181"/>
    </source>
</evidence>
<name>A0A167WZU9_9AGAM</name>
<dbReference type="OrthoDB" id="2322499at2759"/>
<dbReference type="Proteomes" id="UP000076532">
    <property type="component" value="Unassembled WGS sequence"/>
</dbReference>
<dbReference type="EMBL" id="KV417778">
    <property type="protein sequence ID" value="KZP06670.1"/>
    <property type="molecule type" value="Genomic_DNA"/>
</dbReference>
<gene>
    <name evidence="2" type="ORF">FIBSPDRAFT_1053439</name>
</gene>
<dbReference type="SMART" id="SM00256">
    <property type="entry name" value="FBOX"/>
    <property type="match status" value="1"/>
</dbReference>
<keyword evidence="3" id="KW-1185">Reference proteome</keyword>
<proteinExistence type="predicted"/>
<dbReference type="AlphaFoldDB" id="A0A167WZU9"/>
<dbReference type="SUPFAM" id="SSF81383">
    <property type="entry name" value="F-box domain"/>
    <property type="match status" value="1"/>
</dbReference>
<accession>A0A167WZU9</accession>
<protein>
    <recommendedName>
        <fullName evidence="1">F-box domain-containing protein</fullName>
    </recommendedName>
</protein>
<sequence>MDEHKPPQNGRLRRSARQKADFIPVDASAELDASISAAPRKKRALTKSKGKGKTGKLQGIMVMPLDVLFEILSYLRPLDILHLSRTTKEFRRVLMNKTNMFVWKAARTNVPDYPECFPDMNEAQMARLAFDSHCFVCLRPNCRTPDWVLRVRLCRKCTSTSLVNIHTNAADETVALACITYNSHSRGLAFTEEIESIKTHWESLKGAEKLAYVGQRKKFKLAVNLHAINCAAWSELQRILRLQELQDVRNDRKASIIEKLSELGWGPEIEQIPKGALDDDPLAQHKLVKQPTALTNRIWTNIKPEMIMFMERMKQNRLDRERQAIITSRKRPAIEAISAHKASLLPWTEVMPEPPDYCQMAAVKAILELPSDVDIDASSFAAVIPGLPSLFAEWRQDLHMQMLRLLEKEDADDFEPDSPSECLSESPSPETVIKLQLATTVFCCKTCRAGNNPISCTFNPTDLYAKFQPLFYPDVLNHPCLTRELYPGRTRPDDSVDLEQQRNRARAGWTCGQLEKLWIDARAVEMMKAVIRFCKLDPASATVAELDELDVWMACPCCVSWNALDEADVPVFGWRNAYKHQVEEHDSRPINWMELSEKQKAQALTADALLYTSTTTAERWSCVHCMDRTCESTPYIIADVKRHLLDQHAVTQPEVNTDYYTLGANKAFAHRSSRATFDISESEDLRRSKLVAMEIFARLFRKYVFADATELDVEEGYMEFLRQTADGYVDSDSEDGHSD</sequence>
<organism evidence="2 3">
    <name type="scientific">Athelia psychrophila</name>
    <dbReference type="NCBI Taxonomy" id="1759441"/>
    <lineage>
        <taxon>Eukaryota</taxon>
        <taxon>Fungi</taxon>
        <taxon>Dikarya</taxon>
        <taxon>Basidiomycota</taxon>
        <taxon>Agaricomycotina</taxon>
        <taxon>Agaricomycetes</taxon>
        <taxon>Agaricomycetidae</taxon>
        <taxon>Atheliales</taxon>
        <taxon>Atheliaceae</taxon>
        <taxon>Athelia</taxon>
    </lineage>
</organism>
<dbReference type="InterPro" id="IPR001810">
    <property type="entry name" value="F-box_dom"/>
</dbReference>
<dbReference type="STRING" id="436010.A0A167WZU9"/>
<reference evidence="2 3" key="1">
    <citation type="journal article" date="2016" name="Mol. Biol. Evol.">
        <title>Comparative Genomics of Early-Diverging Mushroom-Forming Fungi Provides Insights into the Origins of Lignocellulose Decay Capabilities.</title>
        <authorList>
            <person name="Nagy L.G."/>
            <person name="Riley R."/>
            <person name="Tritt A."/>
            <person name="Adam C."/>
            <person name="Daum C."/>
            <person name="Floudas D."/>
            <person name="Sun H."/>
            <person name="Yadav J.S."/>
            <person name="Pangilinan J."/>
            <person name="Larsson K.H."/>
            <person name="Matsuura K."/>
            <person name="Barry K."/>
            <person name="Labutti K."/>
            <person name="Kuo R."/>
            <person name="Ohm R.A."/>
            <person name="Bhattacharya S.S."/>
            <person name="Shirouzu T."/>
            <person name="Yoshinaga Y."/>
            <person name="Martin F.M."/>
            <person name="Grigoriev I.V."/>
            <person name="Hibbett D.S."/>
        </authorList>
    </citation>
    <scope>NUCLEOTIDE SEQUENCE [LARGE SCALE GENOMIC DNA]</scope>
    <source>
        <strain evidence="2 3">CBS 109695</strain>
    </source>
</reference>
<dbReference type="Pfam" id="PF00646">
    <property type="entry name" value="F-box"/>
    <property type="match status" value="1"/>
</dbReference>
<feature type="domain" description="F-box" evidence="1">
    <location>
        <begin position="57"/>
        <end position="106"/>
    </location>
</feature>
<evidence type="ECO:0000313" key="3">
    <source>
        <dbReference type="Proteomes" id="UP000076532"/>
    </source>
</evidence>
<dbReference type="InterPro" id="IPR036047">
    <property type="entry name" value="F-box-like_dom_sf"/>
</dbReference>
<evidence type="ECO:0000313" key="2">
    <source>
        <dbReference type="EMBL" id="KZP06670.1"/>
    </source>
</evidence>
<dbReference type="PROSITE" id="PS50181">
    <property type="entry name" value="FBOX"/>
    <property type="match status" value="1"/>
</dbReference>